<evidence type="ECO:0000313" key="5">
    <source>
        <dbReference type="Proteomes" id="UP000006310"/>
    </source>
</evidence>
<dbReference type="SUPFAM" id="SSF56112">
    <property type="entry name" value="Protein kinase-like (PK-like)"/>
    <property type="match status" value="1"/>
</dbReference>
<evidence type="ECO:0000259" key="3">
    <source>
        <dbReference type="PROSITE" id="PS50011"/>
    </source>
</evidence>
<dbReference type="PANTHER" id="PTHR22967:SF65">
    <property type="entry name" value="SERINE_THREONINE-PROTEIN KINASE AKL1"/>
    <property type="match status" value="1"/>
</dbReference>
<feature type="compositionally biased region" description="Low complexity" evidence="2">
    <location>
        <begin position="754"/>
        <end position="763"/>
    </location>
</feature>
<evidence type="ECO:0000256" key="1">
    <source>
        <dbReference type="ARBA" id="ARBA00022741"/>
    </source>
</evidence>
<feature type="region of interest" description="Disordered" evidence="2">
    <location>
        <begin position="892"/>
        <end position="943"/>
    </location>
</feature>
<dbReference type="InterPro" id="IPR008271">
    <property type="entry name" value="Ser/Thr_kinase_AS"/>
</dbReference>
<evidence type="ECO:0000313" key="4">
    <source>
        <dbReference type="EMBL" id="CCK72164.1"/>
    </source>
</evidence>
<dbReference type="GO" id="GO:0000147">
    <property type="term" value="P:actin cortical patch assembly"/>
    <property type="evidence" value="ECO:0007669"/>
    <property type="project" value="TreeGrafter"/>
</dbReference>
<dbReference type="PANTHER" id="PTHR22967">
    <property type="entry name" value="SERINE/THREONINE PROTEIN KINASE"/>
    <property type="match status" value="1"/>
</dbReference>
<dbReference type="OrthoDB" id="2390637at2759"/>
<dbReference type="InterPro" id="IPR000719">
    <property type="entry name" value="Prot_kinase_dom"/>
</dbReference>
<keyword evidence="1" id="KW-0547">Nucleotide-binding</keyword>
<reference evidence="5" key="2">
    <citation type="submission" date="2012-08" db="EMBL/GenBank/DDBJ databases">
        <title>Genome sequence of Kazachstania naganishii.</title>
        <authorList>
            <person name="Gordon J.L."/>
            <person name="Armisen D."/>
            <person name="Proux-Wera E."/>
            <person name="OhEigeartaigh S.S."/>
            <person name="Byrne K.P."/>
            <person name="Wolfe K.H."/>
        </authorList>
    </citation>
    <scope>NUCLEOTIDE SEQUENCE [LARGE SCALE GENOMIC DNA]</scope>
    <source>
        <strain evidence="5">ATCC MYA-139 / BCRC 22969 / CBS 8797 / CCRC 22969 / KCTC 17520 / NBRC 10181 / NCYC 3082</strain>
    </source>
</reference>
<feature type="compositionally biased region" description="Polar residues" evidence="2">
    <location>
        <begin position="696"/>
        <end position="710"/>
    </location>
</feature>
<dbReference type="KEGG" id="kng:KNAG_0J00820"/>
<evidence type="ECO:0000256" key="2">
    <source>
        <dbReference type="SAM" id="MobiDB-lite"/>
    </source>
</evidence>
<feature type="compositionally biased region" description="Polar residues" evidence="2">
    <location>
        <begin position="919"/>
        <end position="938"/>
    </location>
</feature>
<dbReference type="PROSITE" id="PS50011">
    <property type="entry name" value="PROTEIN_KINASE_DOM"/>
    <property type="match status" value="1"/>
</dbReference>
<protein>
    <recommendedName>
        <fullName evidence="3">Protein kinase domain-containing protein</fullName>
    </recommendedName>
</protein>
<dbReference type="GO" id="GO:0005524">
    <property type="term" value="F:ATP binding"/>
    <property type="evidence" value="ECO:0007669"/>
    <property type="project" value="InterPro"/>
</dbReference>
<feature type="region of interest" description="Disordered" evidence="2">
    <location>
        <begin position="596"/>
        <end position="655"/>
    </location>
</feature>
<dbReference type="Proteomes" id="UP000006310">
    <property type="component" value="Chromosome 10"/>
</dbReference>
<dbReference type="GO" id="GO:0007015">
    <property type="term" value="P:actin filament organization"/>
    <property type="evidence" value="ECO:0007669"/>
    <property type="project" value="TreeGrafter"/>
</dbReference>
<feature type="compositionally biased region" description="Polar residues" evidence="2">
    <location>
        <begin position="976"/>
        <end position="996"/>
    </location>
</feature>
<dbReference type="GeneID" id="34527919"/>
<name>J7S9K6_HUIN7</name>
<dbReference type="GO" id="GO:0005737">
    <property type="term" value="C:cytoplasm"/>
    <property type="evidence" value="ECO:0007669"/>
    <property type="project" value="TreeGrafter"/>
</dbReference>
<dbReference type="AlphaFoldDB" id="J7S9K6"/>
<feature type="region of interest" description="Disordered" evidence="2">
    <location>
        <begin position="724"/>
        <end position="877"/>
    </location>
</feature>
<dbReference type="RefSeq" id="XP_022466409.1">
    <property type="nucleotide sequence ID" value="XM_022610077.1"/>
</dbReference>
<dbReference type="EMBL" id="HE978323">
    <property type="protein sequence ID" value="CCK72164.1"/>
    <property type="molecule type" value="Genomic_DNA"/>
</dbReference>
<gene>
    <name evidence="4" type="primary">KNAG0J00820</name>
    <name evidence="4" type="ordered locus">KNAG_0J00820</name>
</gene>
<feature type="compositionally biased region" description="Basic and acidic residues" evidence="2">
    <location>
        <begin position="1027"/>
        <end position="1042"/>
    </location>
</feature>
<feature type="region of interest" description="Disordered" evidence="2">
    <location>
        <begin position="687"/>
        <end position="710"/>
    </location>
</feature>
<dbReference type="PROSITE" id="PS00108">
    <property type="entry name" value="PROTEIN_KINASE_ST"/>
    <property type="match status" value="1"/>
</dbReference>
<feature type="domain" description="Protein kinase" evidence="3">
    <location>
        <begin position="42"/>
        <end position="334"/>
    </location>
</feature>
<dbReference type="SMART" id="SM00220">
    <property type="entry name" value="S_TKc"/>
    <property type="match status" value="1"/>
</dbReference>
<accession>J7S9K6</accession>
<dbReference type="eggNOG" id="KOG1989">
    <property type="taxonomic scope" value="Eukaryota"/>
</dbReference>
<feature type="compositionally biased region" description="Polar residues" evidence="2">
    <location>
        <begin position="596"/>
        <end position="653"/>
    </location>
</feature>
<feature type="region of interest" description="Disordered" evidence="2">
    <location>
        <begin position="960"/>
        <end position="1050"/>
    </location>
</feature>
<dbReference type="GO" id="GO:0004674">
    <property type="term" value="F:protein serine/threonine kinase activity"/>
    <property type="evidence" value="ECO:0007669"/>
    <property type="project" value="TreeGrafter"/>
</dbReference>
<proteinExistence type="predicted"/>
<dbReference type="STRING" id="1071383.J7S9K6"/>
<keyword evidence="5" id="KW-1185">Reference proteome</keyword>
<feature type="compositionally biased region" description="Polar residues" evidence="2">
    <location>
        <begin position="1012"/>
        <end position="1026"/>
    </location>
</feature>
<reference evidence="4 5" key="1">
    <citation type="journal article" date="2011" name="Proc. Natl. Acad. Sci. U.S.A.">
        <title>Evolutionary erosion of yeast sex chromosomes by mating-type switching accidents.</title>
        <authorList>
            <person name="Gordon J.L."/>
            <person name="Armisen D."/>
            <person name="Proux-Wera E."/>
            <person name="Oheigeartaigh S.S."/>
            <person name="Byrne K.P."/>
            <person name="Wolfe K.H."/>
        </authorList>
    </citation>
    <scope>NUCLEOTIDE SEQUENCE [LARGE SCALE GENOMIC DNA]</scope>
    <source>
        <strain evidence="5">ATCC MYA-139 / BCRC 22969 / CBS 8797 / CCRC 22969 / KCTC 17520 / NBRC 10181 / NCYC 3082</strain>
    </source>
</reference>
<dbReference type="InterPro" id="IPR011009">
    <property type="entry name" value="Kinase-like_dom_sf"/>
</dbReference>
<dbReference type="Gene3D" id="1.10.510.10">
    <property type="entry name" value="Transferase(Phosphotransferase) domain 1"/>
    <property type="match status" value="1"/>
</dbReference>
<dbReference type="Pfam" id="PF00069">
    <property type="entry name" value="Pkinase"/>
    <property type="match status" value="1"/>
</dbReference>
<organism evidence="4 5">
    <name type="scientific">Huiozyma naganishii (strain ATCC MYA-139 / BCRC 22969 / CBS 8797 / KCTC 17520 / NBRC 10181 / NCYC 3082 / Yp74L-3)</name>
    <name type="common">Yeast</name>
    <name type="synonym">Kazachstania naganishii</name>
    <dbReference type="NCBI Taxonomy" id="1071383"/>
    <lineage>
        <taxon>Eukaryota</taxon>
        <taxon>Fungi</taxon>
        <taxon>Dikarya</taxon>
        <taxon>Ascomycota</taxon>
        <taxon>Saccharomycotina</taxon>
        <taxon>Saccharomycetes</taxon>
        <taxon>Saccharomycetales</taxon>
        <taxon>Saccharomycetaceae</taxon>
        <taxon>Huiozyma</taxon>
    </lineage>
</organism>
<feature type="compositionally biased region" description="Basic and acidic residues" evidence="2">
    <location>
        <begin position="423"/>
        <end position="435"/>
    </location>
</feature>
<sequence length="1091" mass="120650">MSSTSGTTKSNSVKTNVTTSISNLAIEKFSAGESVAVGSHGVEIVKYLTEGGFAQIYLVKLTEYLNEFDAIDIQNQRQQQELKIGDLVCLKRVMVYDEAGLSEMKNEVNVMKQLRGKPNVVQYYDSNATRNRGANGGFEVFLLMEYCPNKSLLDYMNQRLTTKLTESEILNIMYDITLGVSQLHFLDNPLIHRDIKIENVLVDHNNRFKLCDFGSTNICPPIATTNQDISVLTHDIYVHTTPQYRSPEMIDLFRCLPVNEKADIWALGVFLYKLLFYTTPFELTGQFAILHSKYEIPQSHYSERLLNLIVVMLAENPNLRPNIYQVLSEICSILNVEVPIPDIYGAGVFNFNNFALFQKKVQKIQSQLFQMVQDRTKSRSQPAPTSNEDVLNDLYVSYFDVAPKLTNPHLENENSADKTTFPDNRKSITSEDRLSRHTSHTLDSYKSVPTTVTFPQTAGSDQANHKANGEGRYYLGVDELNLMTNLDAKCKSNDPSAGLKNQNMGSYLANTMTTKPQRQKSMSSYSSGAISAKSMTNVSKVASSNYIEELVIKDNQQRGLKQHKSNNPFPNMFADLQAVSKDNSAVPAVVEKQQNFEATNRGNSQNGFPNNSTSTPRTAIKGQSSIHIYPDTNPTHQMPFEISSNDVGSQPQPSVVDLVTDSNNLNSIRPGGLSAGPQNIISSKPNVVQSDRHDTTSFVPPGNNQDRNNVNNIKNTLPLPPTQLPFLVPQSVPSTKVPKETSNPFPFVSRDQQKPQQLSQPLPITKPRAPAETLRPLQQPPVPAPRTKPVVGVDKVLPPPTKKKTHGLESSQLLTDQSFGNSNSADRRPNHPGALKFSYNEMDLSADEDESTYDYGRDEESTNASGRLPFHHDPSSLSVASTESIELNFKKKGGRHGVQPQRVVSPKPAGKRDIMGGNLNKSGNVTINTQPKGTNSTAPPLHGRHSLDLRYQEVDFSQSSLRDGIKRNPFGEDFSTDTLSSNNGAGPHSSSGSDVISRTSAAAADTRRTDHNVSTGSLDTDNSQPSDADRSFQRKPVREAKKNANGRTSSLAHIRASLDIERLRSDASLGNLTGSNGKRSSFFSMFKNKKK</sequence>
<dbReference type="HOGENOM" id="CLU_005611_0_0_1"/>
<feature type="compositionally biased region" description="Polar residues" evidence="2">
    <location>
        <begin position="808"/>
        <end position="824"/>
    </location>
</feature>
<feature type="region of interest" description="Disordered" evidence="2">
    <location>
        <begin position="407"/>
        <end position="446"/>
    </location>
</feature>